<dbReference type="Gene3D" id="3.10.129.110">
    <property type="entry name" value="Polyketide synthase dehydratase"/>
    <property type="match status" value="1"/>
</dbReference>
<dbReference type="SUPFAM" id="SSF47336">
    <property type="entry name" value="ACP-like"/>
    <property type="match status" value="1"/>
</dbReference>
<keyword evidence="3" id="KW-0597">Phosphoprotein</keyword>
<dbReference type="GO" id="GO:0031177">
    <property type="term" value="F:phosphopantetheine binding"/>
    <property type="evidence" value="ECO:0007669"/>
    <property type="project" value="InterPro"/>
</dbReference>
<dbReference type="Pfam" id="PF00550">
    <property type="entry name" value="PP-binding"/>
    <property type="match status" value="1"/>
</dbReference>
<dbReference type="Proteomes" id="UP000252914">
    <property type="component" value="Unassembled WGS sequence"/>
</dbReference>
<feature type="compositionally biased region" description="Polar residues" evidence="9">
    <location>
        <begin position="237"/>
        <end position="248"/>
    </location>
</feature>
<dbReference type="Pfam" id="PF00109">
    <property type="entry name" value="ketoacyl-synt"/>
    <property type="match status" value="1"/>
</dbReference>
<dbReference type="Gene3D" id="3.40.366.10">
    <property type="entry name" value="Malonyl-Coenzyme A Acyl Carrier Protein, domain 2"/>
    <property type="match status" value="1"/>
</dbReference>
<dbReference type="PROSITE" id="PS52019">
    <property type="entry name" value="PKS_MFAS_DH"/>
    <property type="match status" value="1"/>
</dbReference>
<dbReference type="SMART" id="SM00826">
    <property type="entry name" value="PKS_DH"/>
    <property type="match status" value="1"/>
</dbReference>
<dbReference type="GO" id="GO:0033068">
    <property type="term" value="P:macrolide biosynthetic process"/>
    <property type="evidence" value="ECO:0007669"/>
    <property type="project" value="UniProtKB-ARBA"/>
</dbReference>
<reference evidence="13 14" key="1">
    <citation type="submission" date="2018-06" db="EMBL/GenBank/DDBJ databases">
        <title>Streptomyces reniochalinae sp. nov. and Streptomyces diacarnus sp. nov. from marine sponges.</title>
        <authorList>
            <person name="Li L."/>
        </authorList>
    </citation>
    <scope>NUCLEOTIDE SEQUENCE [LARGE SCALE GENOMIC DNA]</scope>
    <source>
        <strain evidence="13 14">LHW51701</strain>
    </source>
</reference>
<keyword evidence="14" id="KW-1185">Reference proteome</keyword>
<dbReference type="SMART" id="SM01294">
    <property type="entry name" value="PKS_PP_betabranch"/>
    <property type="match status" value="1"/>
</dbReference>
<dbReference type="InterPro" id="IPR032821">
    <property type="entry name" value="PKS_assoc"/>
</dbReference>
<dbReference type="SMART" id="SM00825">
    <property type="entry name" value="PKS_KS"/>
    <property type="match status" value="1"/>
</dbReference>
<feature type="domain" description="Ketosynthase family 3 (KS3)" evidence="11">
    <location>
        <begin position="1056"/>
        <end position="1482"/>
    </location>
</feature>
<dbReference type="SUPFAM" id="SSF51735">
    <property type="entry name" value="NAD(P)-binding Rossmann-fold domains"/>
    <property type="match status" value="2"/>
</dbReference>
<sequence length="1574" mass="164314">MRFGETVGGLLDAGYRRFVEVSAHPVLTSAIEDVVDEHPERPEVIVTGSLQRDHGDLRQMLTSAARLWAHGTDITWPTPTPTAPTSSSTECVELPTYPFQRQPYWLETPAPKTSPSAFGMADTEHPFLGATVELADDGRTLLTGRLSLRSHPWLADHTVAGTVVVPGTVFVELGLRAAEYTGCDQVADLTLHAPLTLEGTVGVRLQVTVAEADESGLRHLSIHARPEASEDDGTWTRHATGSLATSDTAPHAVPTAWPPAGSTPVPTEELYGWLAAQGYEYGPAFQGLGEAWRHGDDLYAEVGLSEDQRAQAEAFATHPALLDAALHSLALEDGPLRPDAEGRIALPFSWSGLTLHATGATSGWVRWSRTSADTVTVTLADPSGGLVATIDALTLRPVDVEQLAAKASRHPEAPLRLDWVEVPDTSADTRTTPVTTAATCAVIGDATADWLGEAVESNTAFHADLRALREQVSAGTAVPEFVLAVCGTDTGTDTDADTGTSAGADAGRGTSAGADDSAEPDGESVAGTAAAMTEQTLRLVQEWLAEERFSESTLLLLTRGAVITSPSEDGPDLSLAPCWGLVRSAQSEHPGRLRIVDLDRDPLSQQTLARVLTAAEPQLALREGVPYAPRLAKGTEGAPAASAEASAGVSADASGSASVGASTAVSAGPCFGEGTVLITGGTGALGEVTARHLVSRHGARRLLLASRSGTAAPGVAELVAELEELGAHVTVAACDTADHDAVADLLATIPAAHPLTAVVHAAGVLEDATVTSLTSEGLRAVMRPKVDAAWNLHRLTRHLDLSAFVMFSSIAGTFGNPGQANYAAANTFLDALAHHRHVHGLPALSLAWGLWEEATGMTGTLTSTDRGRLSRGGLTPLATDRALHLLDQALRTPQSPLQLPVELNRPALRAQARNGTLPSILRGLVRAPRRAAARSQSVSSDSLAQRLARMPEVEQREAVLEMVCTQTASVLGHSGTSAVDPQRAFKEVGFDSLTAVELRNRLNAATGLRLPSTVTFDHPTPEALTDHLLTRLGTSSSAPAAATNVASTAGSTVEQTEPIAIIGMACHYPNGIDSPADLWRQLVEGRDATGDFPVNRGWDPELYDPDPEQVGKSYTRRGGFLHDADQFDAEFFGISPREALAIDPQQRLLLETAWEAIESAGIDPETLRDNVTGVYTGLMYNDYASRLTARTPQGFEGYLGNGSLPSVASGRISYTLGLQGPAITVDTACSSSLVALHLAAQALRGGECRYALAGGATVMATPQLFVEFSRQRGLAADGRCKSFAAAADGTGFGEGVGLVLLTPLSHARELGHPVLATIQGSATNQDGASNGLTAPNGPSQERVIRAALANARLGVADVDVVEAHGTGTTLGDPIEAQALLATYGQDRPGDQPLWLGSVKSNIGHTQAAAGVAGVIKMVEAMRHGVLPRTLHVDEPTPHVDWSAGAVRLLTESTEWPETGRPRRAAVSSFGISGTNAHVVLEAPPVPEAVAEQVSSPVPTESAGPVVLALSAKSEPALRQRAAELADFVGARAEYGLAEVAGVLGRRGVFGCRAAVVGVGRGGVVGGLRAVAEGS</sequence>
<comment type="pathway">
    <text evidence="1">Antibiotic biosynthesis.</text>
</comment>
<dbReference type="InterPro" id="IPR049552">
    <property type="entry name" value="PKS_DH_N"/>
</dbReference>
<keyword evidence="4" id="KW-0808">Transferase</keyword>
<keyword evidence="7" id="KW-0012">Acyltransferase</keyword>
<dbReference type="InterPro" id="IPR001227">
    <property type="entry name" value="Ac_transferase_dom_sf"/>
</dbReference>
<organism evidence="13 14">
    <name type="scientific">Streptomyces diacarni</name>
    <dbReference type="NCBI Taxonomy" id="2800381"/>
    <lineage>
        <taxon>Bacteria</taxon>
        <taxon>Bacillati</taxon>
        <taxon>Actinomycetota</taxon>
        <taxon>Actinomycetes</taxon>
        <taxon>Kitasatosporales</taxon>
        <taxon>Streptomycetaceae</taxon>
        <taxon>Streptomyces</taxon>
    </lineage>
</organism>
<dbReference type="FunFam" id="1.10.1200.10:FF:000007">
    <property type="entry name" value="Probable polyketide synthase pks17"/>
    <property type="match status" value="1"/>
</dbReference>
<evidence type="ECO:0000256" key="6">
    <source>
        <dbReference type="ARBA" id="ARBA00023268"/>
    </source>
</evidence>
<evidence type="ECO:0000256" key="7">
    <source>
        <dbReference type="ARBA" id="ARBA00023315"/>
    </source>
</evidence>
<evidence type="ECO:0000256" key="5">
    <source>
        <dbReference type="ARBA" id="ARBA00023194"/>
    </source>
</evidence>
<dbReference type="Gene3D" id="3.30.70.3290">
    <property type="match status" value="2"/>
</dbReference>
<dbReference type="InterPro" id="IPR036736">
    <property type="entry name" value="ACP-like_sf"/>
</dbReference>
<dbReference type="PANTHER" id="PTHR43775">
    <property type="entry name" value="FATTY ACID SYNTHASE"/>
    <property type="match status" value="1"/>
</dbReference>
<feature type="domain" description="Carrier" evidence="10">
    <location>
        <begin position="957"/>
        <end position="1032"/>
    </location>
</feature>
<dbReference type="InterPro" id="IPR014031">
    <property type="entry name" value="Ketoacyl_synth_C"/>
</dbReference>
<feature type="region of interest" description="Disordered" evidence="9">
    <location>
        <begin position="490"/>
        <end position="526"/>
    </location>
</feature>
<feature type="region of interest" description="Disordered" evidence="9">
    <location>
        <begin position="224"/>
        <end position="262"/>
    </location>
</feature>
<evidence type="ECO:0000259" key="11">
    <source>
        <dbReference type="PROSITE" id="PS52004"/>
    </source>
</evidence>
<dbReference type="GO" id="GO:0004315">
    <property type="term" value="F:3-oxoacyl-[acyl-carrier-protein] synthase activity"/>
    <property type="evidence" value="ECO:0007669"/>
    <property type="project" value="InterPro"/>
</dbReference>
<feature type="region of interest" description="N-terminal hotdog fold" evidence="8">
    <location>
        <begin position="125"/>
        <end position="250"/>
    </location>
</feature>
<evidence type="ECO:0000259" key="10">
    <source>
        <dbReference type="PROSITE" id="PS50075"/>
    </source>
</evidence>
<comment type="caution">
    <text evidence="13">The sequence shown here is derived from an EMBL/GenBank/DDBJ whole genome shotgun (WGS) entry which is preliminary data.</text>
</comment>
<dbReference type="Pfam" id="PF16197">
    <property type="entry name" value="KAsynt_C_assoc"/>
    <property type="match status" value="1"/>
</dbReference>
<keyword evidence="5" id="KW-0045">Antibiotic biosynthesis</keyword>
<dbReference type="EMBL" id="QOIN01000074">
    <property type="protein sequence ID" value="RCG13902.1"/>
    <property type="molecule type" value="Genomic_DNA"/>
</dbReference>
<dbReference type="InterPro" id="IPR049900">
    <property type="entry name" value="PKS_mFAS_DH"/>
</dbReference>
<dbReference type="InterPro" id="IPR042104">
    <property type="entry name" value="PKS_dehydratase_sf"/>
</dbReference>
<proteinExistence type="predicted"/>
<dbReference type="Gene3D" id="3.40.50.720">
    <property type="entry name" value="NAD(P)-binding Rossmann-like Domain"/>
    <property type="match status" value="1"/>
</dbReference>
<dbReference type="Gene3D" id="1.10.1200.10">
    <property type="entry name" value="ACP-like"/>
    <property type="match status" value="1"/>
</dbReference>
<evidence type="ECO:0000313" key="13">
    <source>
        <dbReference type="EMBL" id="RCG13902.1"/>
    </source>
</evidence>
<dbReference type="SMART" id="SM00823">
    <property type="entry name" value="PKS_PP"/>
    <property type="match status" value="1"/>
</dbReference>
<dbReference type="InterPro" id="IPR049551">
    <property type="entry name" value="PKS_DH_C"/>
</dbReference>
<evidence type="ECO:0000259" key="12">
    <source>
        <dbReference type="PROSITE" id="PS52019"/>
    </source>
</evidence>
<dbReference type="SUPFAM" id="SSF53901">
    <property type="entry name" value="Thiolase-like"/>
    <property type="match status" value="1"/>
</dbReference>
<dbReference type="InterPro" id="IPR006162">
    <property type="entry name" value="Ppantetheine_attach_site"/>
</dbReference>
<evidence type="ECO:0000256" key="9">
    <source>
        <dbReference type="SAM" id="MobiDB-lite"/>
    </source>
</evidence>
<dbReference type="Pfam" id="PF22953">
    <property type="entry name" value="SpnB_Rossmann"/>
    <property type="match status" value="1"/>
</dbReference>
<dbReference type="GO" id="GO:0004312">
    <property type="term" value="F:fatty acid synthase activity"/>
    <property type="evidence" value="ECO:0007669"/>
    <property type="project" value="TreeGrafter"/>
</dbReference>
<dbReference type="InterPro" id="IPR055123">
    <property type="entry name" value="SpnB-like_Rossmann"/>
</dbReference>
<dbReference type="InterPro" id="IPR020806">
    <property type="entry name" value="PKS_PP-bd"/>
</dbReference>
<name>A0A367E832_9ACTN</name>
<dbReference type="InterPro" id="IPR014030">
    <property type="entry name" value="Ketoacyl_synth_N"/>
</dbReference>
<dbReference type="InterPro" id="IPR050091">
    <property type="entry name" value="PKS_NRPS_Biosynth_Enz"/>
</dbReference>
<dbReference type="PANTHER" id="PTHR43775:SF51">
    <property type="entry name" value="INACTIVE PHENOLPHTHIOCEROL SYNTHESIS POLYKETIDE SYNTHASE TYPE I PKS1-RELATED"/>
    <property type="match status" value="1"/>
</dbReference>
<dbReference type="InterPro" id="IPR016039">
    <property type="entry name" value="Thiolase-like"/>
</dbReference>
<dbReference type="PROSITE" id="PS00606">
    <property type="entry name" value="KS3_1"/>
    <property type="match status" value="1"/>
</dbReference>
<feature type="active site" description="Proton donor; for dehydratase activity" evidence="8">
    <location>
        <position position="323"/>
    </location>
</feature>
<dbReference type="FunFam" id="3.40.47.10:FF:000019">
    <property type="entry name" value="Polyketide synthase type I"/>
    <property type="match status" value="1"/>
</dbReference>
<dbReference type="InterPro" id="IPR020807">
    <property type="entry name" value="PKS_DH"/>
</dbReference>
<dbReference type="Pfam" id="PF08659">
    <property type="entry name" value="KR"/>
    <property type="match status" value="1"/>
</dbReference>
<evidence type="ECO:0000256" key="4">
    <source>
        <dbReference type="ARBA" id="ARBA00022679"/>
    </source>
</evidence>
<dbReference type="InterPro" id="IPR020841">
    <property type="entry name" value="PKS_Beta-ketoAc_synthase_dom"/>
</dbReference>
<protein>
    <submittedName>
        <fullName evidence="13">SDR family NAD(P)-dependent oxidoreductase</fullName>
    </submittedName>
</protein>
<evidence type="ECO:0000256" key="1">
    <source>
        <dbReference type="ARBA" id="ARBA00004792"/>
    </source>
</evidence>
<gene>
    <name evidence="13" type="ORF">DTL70_33060</name>
</gene>
<evidence type="ECO:0000256" key="3">
    <source>
        <dbReference type="ARBA" id="ARBA00022553"/>
    </source>
</evidence>
<dbReference type="InterPro" id="IPR009081">
    <property type="entry name" value="PP-bd_ACP"/>
</dbReference>
<dbReference type="InterPro" id="IPR018201">
    <property type="entry name" value="Ketoacyl_synth_AS"/>
</dbReference>
<accession>A0A367E832</accession>
<evidence type="ECO:0000256" key="2">
    <source>
        <dbReference type="ARBA" id="ARBA00022450"/>
    </source>
</evidence>
<dbReference type="Pfam" id="PF21089">
    <property type="entry name" value="PKS_DH_N"/>
    <property type="match status" value="1"/>
</dbReference>
<feature type="domain" description="PKS/mFAS DH" evidence="12">
    <location>
        <begin position="125"/>
        <end position="404"/>
    </location>
</feature>
<dbReference type="Pfam" id="PF02801">
    <property type="entry name" value="Ketoacyl-synt_C"/>
    <property type="match status" value="1"/>
</dbReference>
<dbReference type="PROSITE" id="PS00012">
    <property type="entry name" value="PHOSPHOPANTETHEINE"/>
    <property type="match status" value="1"/>
</dbReference>
<dbReference type="Gene3D" id="3.40.47.10">
    <property type="match status" value="1"/>
</dbReference>
<keyword evidence="6" id="KW-0511">Multifunctional enzyme</keyword>
<evidence type="ECO:0000313" key="14">
    <source>
        <dbReference type="Proteomes" id="UP000252914"/>
    </source>
</evidence>
<evidence type="ECO:0000256" key="8">
    <source>
        <dbReference type="PROSITE-ProRule" id="PRU01363"/>
    </source>
</evidence>
<dbReference type="GO" id="GO:0006633">
    <property type="term" value="P:fatty acid biosynthetic process"/>
    <property type="evidence" value="ECO:0007669"/>
    <property type="project" value="InterPro"/>
</dbReference>
<keyword evidence="2" id="KW-0596">Phosphopantetheine</keyword>
<dbReference type="InterPro" id="IPR057326">
    <property type="entry name" value="KR_dom"/>
</dbReference>
<dbReference type="Pfam" id="PF14765">
    <property type="entry name" value="PS-DH"/>
    <property type="match status" value="1"/>
</dbReference>
<dbReference type="SMART" id="SM00822">
    <property type="entry name" value="PKS_KR"/>
    <property type="match status" value="1"/>
</dbReference>
<feature type="region of interest" description="C-terminal hotdog fold" evidence="8">
    <location>
        <begin position="262"/>
        <end position="404"/>
    </location>
</feature>
<feature type="active site" description="Proton acceptor; for dehydratase activity" evidence="8">
    <location>
        <position position="157"/>
    </location>
</feature>
<dbReference type="CDD" id="cd00833">
    <property type="entry name" value="PKS"/>
    <property type="match status" value="1"/>
</dbReference>
<feature type="compositionally biased region" description="Low complexity" evidence="9">
    <location>
        <begin position="490"/>
        <end position="515"/>
    </location>
</feature>
<dbReference type="InterPro" id="IPR013968">
    <property type="entry name" value="PKS_KR"/>
</dbReference>
<dbReference type="CDD" id="cd08956">
    <property type="entry name" value="KR_3_FAS_SDR_x"/>
    <property type="match status" value="1"/>
</dbReference>
<dbReference type="PROSITE" id="PS50075">
    <property type="entry name" value="CARRIER"/>
    <property type="match status" value="1"/>
</dbReference>
<dbReference type="InterPro" id="IPR036291">
    <property type="entry name" value="NAD(P)-bd_dom_sf"/>
</dbReference>
<feature type="non-terminal residue" evidence="13">
    <location>
        <position position="1574"/>
    </location>
</feature>
<dbReference type="PROSITE" id="PS52004">
    <property type="entry name" value="KS3_2"/>
    <property type="match status" value="1"/>
</dbReference>